<evidence type="ECO:0000256" key="1">
    <source>
        <dbReference type="ARBA" id="ARBA00023015"/>
    </source>
</evidence>
<dbReference type="SMART" id="SM00342">
    <property type="entry name" value="HTH_ARAC"/>
    <property type="match status" value="1"/>
</dbReference>
<dbReference type="InterPro" id="IPR018060">
    <property type="entry name" value="HTH_AraC"/>
</dbReference>
<proteinExistence type="predicted"/>
<dbReference type="PANTHER" id="PTHR47893">
    <property type="entry name" value="REGULATORY PROTEIN PCHR"/>
    <property type="match status" value="1"/>
</dbReference>
<dbReference type="AlphaFoldDB" id="A0A1H5FCR2"/>
<dbReference type="STRING" id="53406.SAMN05421553_3838"/>
<keyword evidence="2" id="KW-0804">Transcription</keyword>
<dbReference type="Proteomes" id="UP000242849">
    <property type="component" value="Unassembled WGS sequence"/>
</dbReference>
<name>A0A1H5FCR2_PSEAG</name>
<accession>A0A1H5FCR2</accession>
<dbReference type="GO" id="GO:0003700">
    <property type="term" value="F:DNA-binding transcription factor activity"/>
    <property type="evidence" value="ECO:0007669"/>
    <property type="project" value="InterPro"/>
</dbReference>
<dbReference type="PANTHER" id="PTHR47893:SF1">
    <property type="entry name" value="REGULATORY PROTEIN PCHR"/>
    <property type="match status" value="1"/>
</dbReference>
<dbReference type="SUPFAM" id="SSF46689">
    <property type="entry name" value="Homeodomain-like"/>
    <property type="match status" value="1"/>
</dbReference>
<protein>
    <submittedName>
        <fullName evidence="4">Transcriptional regulator, AraC family</fullName>
    </submittedName>
</protein>
<dbReference type="Gene3D" id="1.10.10.60">
    <property type="entry name" value="Homeodomain-like"/>
    <property type="match status" value="1"/>
</dbReference>
<keyword evidence="1" id="KW-0805">Transcription regulation</keyword>
<dbReference type="EMBL" id="FNSC01000001">
    <property type="protein sequence ID" value="SEE01225.1"/>
    <property type="molecule type" value="Genomic_DNA"/>
</dbReference>
<dbReference type="Pfam" id="PF12833">
    <property type="entry name" value="HTH_18"/>
    <property type="match status" value="1"/>
</dbReference>
<evidence type="ECO:0000256" key="2">
    <source>
        <dbReference type="ARBA" id="ARBA00023163"/>
    </source>
</evidence>
<dbReference type="GO" id="GO:0043565">
    <property type="term" value="F:sequence-specific DNA binding"/>
    <property type="evidence" value="ECO:0007669"/>
    <property type="project" value="InterPro"/>
</dbReference>
<dbReference type="PROSITE" id="PS01124">
    <property type="entry name" value="HTH_ARAC_FAMILY_2"/>
    <property type="match status" value="1"/>
</dbReference>
<dbReference type="InterPro" id="IPR009057">
    <property type="entry name" value="Homeodomain-like_sf"/>
</dbReference>
<keyword evidence="5" id="KW-1185">Reference proteome</keyword>
<feature type="domain" description="HTH araC/xylS-type" evidence="3">
    <location>
        <begin position="194"/>
        <end position="291"/>
    </location>
</feature>
<dbReference type="InterPro" id="IPR053142">
    <property type="entry name" value="PchR_regulatory_protein"/>
</dbReference>
<gene>
    <name evidence="4" type="ORF">SAMN05421553_3838</name>
</gene>
<evidence type="ECO:0000259" key="3">
    <source>
        <dbReference type="PROSITE" id="PS01124"/>
    </source>
</evidence>
<reference evidence="5" key="1">
    <citation type="submission" date="2016-10" db="EMBL/GenBank/DDBJ databases">
        <authorList>
            <person name="Varghese N."/>
            <person name="Submissions S."/>
        </authorList>
    </citation>
    <scope>NUCLEOTIDE SEQUENCE [LARGE SCALE GENOMIC DNA]</scope>
    <source>
        <strain evidence="5">DSM 12111</strain>
    </source>
</reference>
<evidence type="ECO:0000313" key="5">
    <source>
        <dbReference type="Proteomes" id="UP000242849"/>
    </source>
</evidence>
<sequence>MRQQLPQDLGECYSERMSFEDDLAVVRLRYRPTHNLIEETANPHNRHMLVITYGMQGDSGYKDADGSAVPFRAGYTTITSFQMSLGERRYEAGATVSQLRLLIGESMLNRYIGEQRTRQLLGNGNVRQLAFQKTSAASNSHASALIHYLNQGVTSTLDMHIHTLSLLSEQLKLLAPSDCAVKLPFSATDIEKLDRARDIMIEQMDQPLTIPYLCAAVGLNEFKLKEGMHYRFNSTPHRMLHEIRMRKAYTLLESGCQVAQAAYRVGYKFPNNFSAAFTRFFGKTPKSVFGKRR</sequence>
<organism evidence="4 5">
    <name type="scientific">Pseudomonas anguilliseptica</name>
    <dbReference type="NCBI Taxonomy" id="53406"/>
    <lineage>
        <taxon>Bacteria</taxon>
        <taxon>Pseudomonadati</taxon>
        <taxon>Pseudomonadota</taxon>
        <taxon>Gammaproteobacteria</taxon>
        <taxon>Pseudomonadales</taxon>
        <taxon>Pseudomonadaceae</taxon>
        <taxon>Pseudomonas</taxon>
    </lineage>
</organism>
<evidence type="ECO:0000313" key="4">
    <source>
        <dbReference type="EMBL" id="SEE01225.1"/>
    </source>
</evidence>